<dbReference type="GeneID" id="116203213"/>
<evidence type="ECO:0000313" key="2">
    <source>
        <dbReference type="Proteomes" id="UP000515151"/>
    </source>
</evidence>
<dbReference type="AlphaFoldDB" id="A0A6P8D0Y3"/>
<dbReference type="GO" id="GO:0009535">
    <property type="term" value="C:chloroplast thylakoid membrane"/>
    <property type="evidence" value="ECO:0007669"/>
    <property type="project" value="InterPro"/>
</dbReference>
<keyword evidence="2" id="KW-1185">Reference proteome</keyword>
<reference evidence="3" key="2">
    <citation type="submission" date="2025-08" db="UniProtKB">
        <authorList>
            <consortium name="RefSeq"/>
        </authorList>
    </citation>
    <scope>IDENTIFICATION</scope>
    <source>
        <tissue evidence="3">Leaf</tissue>
    </source>
</reference>
<dbReference type="PANTHER" id="PTHR33672:SF24">
    <property type="entry name" value="OS01G0798600 PROTEIN"/>
    <property type="match status" value="1"/>
</dbReference>
<feature type="compositionally biased region" description="Low complexity" evidence="1">
    <location>
        <begin position="196"/>
        <end position="205"/>
    </location>
</feature>
<dbReference type="GO" id="GO:0048564">
    <property type="term" value="P:photosystem I assembly"/>
    <property type="evidence" value="ECO:0007669"/>
    <property type="project" value="InterPro"/>
</dbReference>
<feature type="compositionally biased region" description="Basic and acidic residues" evidence="1">
    <location>
        <begin position="157"/>
        <end position="169"/>
    </location>
</feature>
<organism evidence="2 3">
    <name type="scientific">Punica granatum</name>
    <name type="common">Pomegranate</name>
    <dbReference type="NCBI Taxonomy" id="22663"/>
    <lineage>
        <taxon>Eukaryota</taxon>
        <taxon>Viridiplantae</taxon>
        <taxon>Streptophyta</taxon>
        <taxon>Embryophyta</taxon>
        <taxon>Tracheophyta</taxon>
        <taxon>Spermatophyta</taxon>
        <taxon>Magnoliopsida</taxon>
        <taxon>eudicotyledons</taxon>
        <taxon>Gunneridae</taxon>
        <taxon>Pentapetalae</taxon>
        <taxon>rosids</taxon>
        <taxon>malvids</taxon>
        <taxon>Myrtales</taxon>
        <taxon>Lythraceae</taxon>
        <taxon>Punica</taxon>
    </lineage>
</organism>
<dbReference type="GO" id="GO:0080183">
    <property type="term" value="P:response to photooxidative stress"/>
    <property type="evidence" value="ECO:0007669"/>
    <property type="project" value="InterPro"/>
</dbReference>
<evidence type="ECO:0000313" key="3">
    <source>
        <dbReference type="RefSeq" id="XP_031390742.1"/>
    </source>
</evidence>
<feature type="compositionally biased region" description="Polar residues" evidence="1">
    <location>
        <begin position="133"/>
        <end position="154"/>
    </location>
</feature>
<protein>
    <submittedName>
        <fullName evidence="3">Uncharacterized protein LOC116203213</fullName>
    </submittedName>
</protein>
<dbReference type="OrthoDB" id="1880037at2759"/>
<feature type="region of interest" description="Disordered" evidence="1">
    <location>
        <begin position="131"/>
        <end position="217"/>
    </location>
</feature>
<name>A0A6P8D0Y3_PUNGR</name>
<proteinExistence type="predicted"/>
<dbReference type="Proteomes" id="UP000515151">
    <property type="component" value="Chromosome 4"/>
</dbReference>
<dbReference type="PANTHER" id="PTHR33672">
    <property type="entry name" value="YCF3-INTERACTING PROTEIN 1, CHLOROPLASTIC"/>
    <property type="match status" value="1"/>
</dbReference>
<dbReference type="RefSeq" id="XP_031390742.1">
    <property type="nucleotide sequence ID" value="XM_031534882.1"/>
</dbReference>
<accession>A0A6P8D0Y3</accession>
<evidence type="ECO:0000256" key="1">
    <source>
        <dbReference type="SAM" id="MobiDB-lite"/>
    </source>
</evidence>
<reference evidence="2" key="1">
    <citation type="journal article" date="2020" name="Plant Biotechnol. J.">
        <title>The pomegranate (Punica granatum L.) draft genome dissects genetic divergence between soft- and hard-seeded cultivars.</title>
        <authorList>
            <person name="Luo X."/>
            <person name="Li H."/>
            <person name="Wu Z."/>
            <person name="Yao W."/>
            <person name="Zhao P."/>
            <person name="Cao D."/>
            <person name="Yu H."/>
            <person name="Li K."/>
            <person name="Poudel K."/>
            <person name="Zhao D."/>
            <person name="Zhang F."/>
            <person name="Xia X."/>
            <person name="Chen L."/>
            <person name="Wang Q."/>
            <person name="Jing D."/>
            <person name="Cao S."/>
        </authorList>
    </citation>
    <scope>NUCLEOTIDE SEQUENCE [LARGE SCALE GENOMIC DNA]</scope>
    <source>
        <strain evidence="2">cv. Tunisia</strain>
    </source>
</reference>
<dbReference type="InterPro" id="IPR040340">
    <property type="entry name" value="CEST/Y3IP1"/>
</dbReference>
<gene>
    <name evidence="3" type="primary">LOC116203213</name>
</gene>
<sequence>MTPPSVSFSIKILAMVLPPTRNTQENFSNLQAELFDLLVSSDPIESFNAPTEGNSLAIGMRKVSSSPPDMMNRSNPVSALQVNITPVQTSNFQLNQPLRALSKPELLSCSLPNSATSSPRFGPSSLLKKWRQYESQTSSPQEGSATPNFITGSTIGRAEKDLRRSRSCGDGRASSPPSVEFDAMSDKLENRGLENSQKSIIKSSSPKAEVGVQESRSQIGEGTKEEFKCGALCLFLPGFGKVKPIRAKTEAEEYHSPLPELTENNIMISRSVSLEKFECGSWASSAIITDSINNNEDGDSSANLYFDLPFELNRSSRNDANSPVTAAFIFDNKEPRGVLKASGSIRVSSRKLQESSRHVRFSVSTSPRSCPNSQSSCITPRLRKAREDFNAFLEAQSA</sequence>